<dbReference type="PROSITE" id="PS00329">
    <property type="entry name" value="HSP70_2"/>
    <property type="match status" value="1"/>
</dbReference>
<sequence>MAKKEFVVGIDLGTTNSVIAWMKPDGTIEVIPNAEGSRTTPSIVSFTKTGEIIVGEPAKRQLILNSERTIKSIKRKMGTDYKVRIDDKEYTPQEISALILKKLKKDAEEYLGGEIKKAVITCPAYFNDAQRQATKEAGIIAGLEVLRIINEPTAAALAYGLDKMEGERKVLVYDLGGGTFDVSILEIGGGVIQVIATSGNNHLGGDDFDQRIMDYIIDEFKKQHGVDLRNDKQALQRIRDAAEKAKIELSTKLETDISLPYITATAEGPLHLEMKLTRAMFESLTRDLVEKTREPIERALNDAKLSPQDIDEIILVGGMTRVPMVQRFIKEIFGKEPNKSVNPDEAVAIGAAIQAAILAGTEGAKDKDVVLVDVTPLTLGVEVKGGLMEPIIPRNTTIPVRKSKIFTTAEDGQTSVEVRVYQGERAMARDNIFLGSFQLVGIPPAPRGVPQIEVTFDIDADGIVHVSAKDLGTGKEQSMVVTGRHQLSSEDIERMIREAQMYEEQDRRKREEVELKNKADDLAYHIEKILKENGDKIPADTKNRLEEIIRDLRDAINRDDIAKVKILFDDLQRESMKIGEYLYKQQAQGGTNTSEQM</sequence>
<evidence type="ECO:0000256" key="5">
    <source>
        <dbReference type="ARBA" id="ARBA00023016"/>
    </source>
</evidence>
<name>A0A7C4VUV4_FERPE</name>
<evidence type="ECO:0000256" key="8">
    <source>
        <dbReference type="RuleBase" id="RU003322"/>
    </source>
</evidence>
<dbReference type="SUPFAM" id="SSF100920">
    <property type="entry name" value="Heat shock protein 70kD (HSP70), peptide-binding domain"/>
    <property type="match status" value="1"/>
</dbReference>
<dbReference type="Gene3D" id="3.30.420.40">
    <property type="match status" value="3"/>
</dbReference>
<dbReference type="CDD" id="cd10234">
    <property type="entry name" value="ASKHA_NBD_HSP70_DnaK-like"/>
    <property type="match status" value="1"/>
</dbReference>
<dbReference type="FunFam" id="3.90.640.10:FF:000003">
    <property type="entry name" value="Molecular chaperone DnaK"/>
    <property type="match status" value="1"/>
</dbReference>
<dbReference type="InterPro" id="IPR029047">
    <property type="entry name" value="HSP70_peptide-bd_sf"/>
</dbReference>
<reference evidence="10" key="1">
    <citation type="journal article" date="2020" name="mSystems">
        <title>Genome- and Community-Level Interaction Insights into Carbon Utilization and Element Cycling Functions of Hydrothermarchaeota in Hydrothermal Sediment.</title>
        <authorList>
            <person name="Zhou Z."/>
            <person name="Liu Y."/>
            <person name="Xu W."/>
            <person name="Pan J."/>
            <person name="Luo Z.H."/>
            <person name="Li M."/>
        </authorList>
    </citation>
    <scope>NUCLEOTIDE SEQUENCE [LARGE SCALE GENOMIC DNA]</scope>
    <source>
        <strain evidence="10">SpSt-604</strain>
        <strain evidence="9">SpSt-640</strain>
    </source>
</reference>
<dbReference type="FunFam" id="3.30.420.40:FF:000071">
    <property type="entry name" value="Molecular chaperone DnaK"/>
    <property type="match status" value="1"/>
</dbReference>
<dbReference type="GO" id="GO:0051082">
    <property type="term" value="F:unfolded protein binding"/>
    <property type="evidence" value="ECO:0007669"/>
    <property type="project" value="InterPro"/>
</dbReference>
<dbReference type="NCBIfam" id="TIGR02350">
    <property type="entry name" value="prok_dnaK"/>
    <property type="match status" value="1"/>
</dbReference>
<keyword evidence="3 7" id="KW-0547">Nucleotide-binding</keyword>
<dbReference type="PANTHER" id="PTHR19375">
    <property type="entry name" value="HEAT SHOCK PROTEIN 70KDA"/>
    <property type="match status" value="1"/>
</dbReference>
<evidence type="ECO:0000256" key="6">
    <source>
        <dbReference type="ARBA" id="ARBA00023186"/>
    </source>
</evidence>
<dbReference type="SUPFAM" id="SSF53067">
    <property type="entry name" value="Actin-like ATPase domain"/>
    <property type="match status" value="2"/>
</dbReference>
<dbReference type="FunFam" id="1.20.1270.10:FF:000001">
    <property type="entry name" value="Molecular chaperone DnaK"/>
    <property type="match status" value="1"/>
</dbReference>
<evidence type="ECO:0000256" key="1">
    <source>
        <dbReference type="ARBA" id="ARBA00007381"/>
    </source>
</evidence>
<proteinExistence type="evidence at transcript level"/>
<evidence type="ECO:0000313" key="9">
    <source>
        <dbReference type="EMBL" id="HGQ76548.1"/>
    </source>
</evidence>
<dbReference type="InterPro" id="IPR029048">
    <property type="entry name" value="HSP70_C_sf"/>
</dbReference>
<dbReference type="InterPro" id="IPR043129">
    <property type="entry name" value="ATPase_NBD"/>
</dbReference>
<dbReference type="NCBIfam" id="NF001413">
    <property type="entry name" value="PRK00290.1"/>
    <property type="match status" value="1"/>
</dbReference>
<dbReference type="AlphaFoldDB" id="A0A7C4VUV4"/>
<gene>
    <name evidence="7 10" type="primary">dnaK</name>
    <name evidence="10" type="ORF">ENT72_00850</name>
    <name evidence="9" type="ORF">ENU12_01185</name>
</gene>
<dbReference type="Gene3D" id="2.60.34.10">
    <property type="entry name" value="Substrate Binding Domain Of DNAk, Chain A, domain 1"/>
    <property type="match status" value="1"/>
</dbReference>
<dbReference type="InterPro" id="IPR012725">
    <property type="entry name" value="Chaperone_DnaK"/>
</dbReference>
<evidence type="ECO:0000256" key="3">
    <source>
        <dbReference type="ARBA" id="ARBA00022741"/>
    </source>
</evidence>
<dbReference type="FunFam" id="2.60.34.10:FF:000014">
    <property type="entry name" value="Chaperone protein DnaK HSP70"/>
    <property type="match status" value="1"/>
</dbReference>
<comment type="induction">
    <text evidence="7">By stress conditions e.g. heat shock.</text>
</comment>
<dbReference type="Gene3D" id="3.90.640.10">
    <property type="entry name" value="Actin, Chain A, domain 4"/>
    <property type="match status" value="1"/>
</dbReference>
<dbReference type="SUPFAM" id="SSF100934">
    <property type="entry name" value="Heat shock protein 70kD (HSP70), C-terminal subdomain"/>
    <property type="match status" value="1"/>
</dbReference>
<dbReference type="PRINTS" id="PR00301">
    <property type="entry name" value="HEATSHOCK70"/>
</dbReference>
<keyword evidence="4 7" id="KW-0067">ATP-binding</keyword>
<dbReference type="PROSITE" id="PS00297">
    <property type="entry name" value="HSP70_1"/>
    <property type="match status" value="1"/>
</dbReference>
<keyword evidence="5 7" id="KW-0346">Stress response</keyword>
<dbReference type="GO" id="GO:0005524">
    <property type="term" value="F:ATP binding"/>
    <property type="evidence" value="ECO:0007669"/>
    <property type="project" value="UniProtKB-UniRule"/>
</dbReference>
<dbReference type="InterPro" id="IPR013126">
    <property type="entry name" value="Hsp_70_fam"/>
</dbReference>
<dbReference type="Gene3D" id="3.30.30.30">
    <property type="match status" value="1"/>
</dbReference>
<feature type="modified residue" description="Phosphothreonine; by autocatalysis" evidence="7">
    <location>
        <position position="179"/>
    </location>
</feature>
<comment type="function">
    <text evidence="7">Acts as a chaperone.</text>
</comment>
<dbReference type="PROSITE" id="PS01036">
    <property type="entry name" value="HSP70_3"/>
    <property type="match status" value="1"/>
</dbReference>
<evidence type="ECO:0000313" key="10">
    <source>
        <dbReference type="EMBL" id="HGU41465.1"/>
    </source>
</evidence>
<organism evidence="10">
    <name type="scientific">Fervidobacterium pennivorans</name>
    <dbReference type="NCBI Taxonomy" id="93466"/>
    <lineage>
        <taxon>Bacteria</taxon>
        <taxon>Thermotogati</taxon>
        <taxon>Thermotogota</taxon>
        <taxon>Thermotogae</taxon>
        <taxon>Thermotogales</taxon>
        <taxon>Fervidobacteriaceae</taxon>
        <taxon>Fervidobacterium</taxon>
    </lineage>
</organism>
<protein>
    <recommendedName>
        <fullName evidence="7">Chaperone protein DnaK</fullName>
    </recommendedName>
    <alternativeName>
        <fullName evidence="7">HSP70</fullName>
    </alternativeName>
    <alternativeName>
        <fullName evidence="7">Heat shock 70 kDa protein</fullName>
    </alternativeName>
    <alternativeName>
        <fullName evidence="7">Heat shock protein 70</fullName>
    </alternativeName>
</protein>
<dbReference type="GO" id="GO:0140662">
    <property type="term" value="F:ATP-dependent protein folding chaperone"/>
    <property type="evidence" value="ECO:0007669"/>
    <property type="project" value="InterPro"/>
</dbReference>
<dbReference type="Pfam" id="PF00012">
    <property type="entry name" value="HSP70"/>
    <property type="match status" value="1"/>
</dbReference>
<dbReference type="HAMAP" id="MF_00332">
    <property type="entry name" value="DnaK"/>
    <property type="match status" value="1"/>
</dbReference>
<evidence type="ECO:0000256" key="2">
    <source>
        <dbReference type="ARBA" id="ARBA00022553"/>
    </source>
</evidence>
<comment type="similarity">
    <text evidence="1 7 8">Belongs to the heat shock protein 70 family.</text>
</comment>
<keyword evidence="6 7" id="KW-0143">Chaperone</keyword>
<evidence type="ECO:0000256" key="4">
    <source>
        <dbReference type="ARBA" id="ARBA00022840"/>
    </source>
</evidence>
<dbReference type="EMBL" id="DTBH01000029">
    <property type="protein sequence ID" value="HGQ76548.1"/>
    <property type="molecule type" value="Genomic_DNA"/>
</dbReference>
<dbReference type="EMBL" id="DSZT01000028">
    <property type="protein sequence ID" value="HGU41465.1"/>
    <property type="molecule type" value="Genomic_DNA"/>
</dbReference>
<dbReference type="InterPro" id="IPR018181">
    <property type="entry name" value="Heat_shock_70_CS"/>
</dbReference>
<evidence type="ECO:0000256" key="7">
    <source>
        <dbReference type="HAMAP-Rule" id="MF_00332"/>
    </source>
</evidence>
<keyword evidence="2 7" id="KW-0597">Phosphoprotein</keyword>
<comment type="caution">
    <text evidence="10">The sequence shown here is derived from an EMBL/GenBank/DDBJ whole genome shotgun (WGS) entry which is preliminary data.</text>
</comment>
<accession>A0A7C4VUV4</accession>
<dbReference type="Gene3D" id="1.20.1270.10">
    <property type="match status" value="1"/>
</dbReference>